<feature type="domain" description="RAP" evidence="1">
    <location>
        <begin position="968"/>
        <end position="1029"/>
    </location>
</feature>
<dbReference type="InterPro" id="IPR013584">
    <property type="entry name" value="RAP"/>
</dbReference>
<dbReference type="Pfam" id="PF26188">
    <property type="entry name" value="RESC6"/>
    <property type="match status" value="1"/>
</dbReference>
<dbReference type="GO" id="GO:0044528">
    <property type="term" value="P:regulation of mitochondrial mRNA stability"/>
    <property type="evidence" value="ECO:0007669"/>
    <property type="project" value="TreeGrafter"/>
</dbReference>
<name>A0A8S1JCK2_9CHLO</name>
<gene>
    <name evidence="2" type="ORF">OSTQU699_LOCUS10648</name>
</gene>
<comment type="caution">
    <text evidence="2">The sequence shown here is derived from an EMBL/GenBank/DDBJ whole genome shotgun (WGS) entry which is preliminary data.</text>
</comment>
<dbReference type="AlphaFoldDB" id="A0A8S1JCK2"/>
<dbReference type="InterPro" id="IPR050870">
    <property type="entry name" value="FAST_kinase"/>
</dbReference>
<dbReference type="Proteomes" id="UP000708148">
    <property type="component" value="Unassembled WGS sequence"/>
</dbReference>
<evidence type="ECO:0000313" key="2">
    <source>
        <dbReference type="EMBL" id="CAD7705293.1"/>
    </source>
</evidence>
<dbReference type="SMART" id="SM00952">
    <property type="entry name" value="RAP"/>
    <property type="match status" value="1"/>
</dbReference>
<dbReference type="InterPro" id="IPR058917">
    <property type="entry name" value="RESC6_dom"/>
</dbReference>
<dbReference type="PANTHER" id="PTHR21228">
    <property type="entry name" value="FAST LEU-RICH DOMAIN-CONTAINING"/>
    <property type="match status" value="1"/>
</dbReference>
<evidence type="ECO:0000259" key="1">
    <source>
        <dbReference type="PROSITE" id="PS51286"/>
    </source>
</evidence>
<sequence>MLIRWCRGLPALGPMPDMLAAVALSTVAGAAPMQSLQPPLEDCERGTGHKPQRARRQEAWLEGRQRFLAERSPHQERGNANFVDFRSLDCKKIEEVFLGLGSNVSGYHLAAAFARLKKINERPPGHLLDALAQLTMHVGEARLHVRDSVSIFSSCASIGYFNSDLCNFLGGQIIKFQDFMGAREVGDLIHGITTLRKDWYRARSDKLGSRHTPPVWNEEEKMFGMEDDLLSCAISRVSFQKLKGASDPSALTSIMVGLGQMGCGSERVLGELARTVTDRRILMHMKARDLAQFLVSFARLRYKGEAIDILAQRAVGCLDHFNELELSNIAHSLGQVAYTNRAVLGVLAKEMANPQRLHRYIPQGLGMVLHGLANCHFSEFDVINALAKECSRPARLEASSAQDLAVVIYSLGKMGFRKMGIFVVLVGEAVKPCRLPQFTGHGLANILYGMAKTELCLAGLVLPLAKEIARSDRLREFSEQGLSNILYSFGLLGFKDPAILHQVAVEVMCPRRLRRFTNQALANILYGLSLSRFGEVGLLAPLNAEATDGRRMSHYPDQGLIAMMFACGQLGLREPVPALLKEFFARVDKVSLTGRVAILSALGNLNYRDNQVVAMLLGDLLSMNVLRQLRTKHIGDVLRALARLDYRDDDAVAVLVNEASTPHRLPDFLKHRFTRLVHSLGTLGYTDCRIWGLLVLEGIRRAPSWTPWEMARALVGYAKGKVQSLPLWEKAVVEMQAEGWFDDCVASDAAKIAWALGEVGFYAEGVFTSLVDKFTKEHEWREETMHEATSVMFACGVHNHCSDSLIKHSLANLLWDAPKAGADLSKFWDPPGLATAAWYLAVVDHLDSGTFSRLCQQMVQLEKTGHVLGHEDLNQLFLGHLCAKLDSVDAEGTLRKEVAQALESKEVSSLLLRAREGYLQHLSPQCPPSDAQNTVLLTLDRLGMSYRPNPLLKEACLVVDAELVGERTVVMVEGPDCFTSNKPASQHRRRGSAVLRNRLLGRQGWKVVCVPFYAWEHLDESGQEDYLRSALREQGSGERCQQGVVARQGSAEGAG</sequence>
<evidence type="ECO:0000313" key="3">
    <source>
        <dbReference type="Proteomes" id="UP000708148"/>
    </source>
</evidence>
<organism evidence="2 3">
    <name type="scientific">Ostreobium quekettii</name>
    <dbReference type="NCBI Taxonomy" id="121088"/>
    <lineage>
        <taxon>Eukaryota</taxon>
        <taxon>Viridiplantae</taxon>
        <taxon>Chlorophyta</taxon>
        <taxon>core chlorophytes</taxon>
        <taxon>Ulvophyceae</taxon>
        <taxon>TCBD clade</taxon>
        <taxon>Bryopsidales</taxon>
        <taxon>Ostreobineae</taxon>
        <taxon>Ostreobiaceae</taxon>
        <taxon>Ostreobium</taxon>
    </lineage>
</organism>
<dbReference type="EMBL" id="CAJHUC010003075">
    <property type="protein sequence ID" value="CAD7705293.1"/>
    <property type="molecule type" value="Genomic_DNA"/>
</dbReference>
<dbReference type="GO" id="GO:0000963">
    <property type="term" value="P:mitochondrial RNA processing"/>
    <property type="evidence" value="ECO:0007669"/>
    <property type="project" value="TreeGrafter"/>
</dbReference>
<dbReference type="GO" id="GO:0005759">
    <property type="term" value="C:mitochondrial matrix"/>
    <property type="evidence" value="ECO:0007669"/>
    <property type="project" value="TreeGrafter"/>
</dbReference>
<keyword evidence="3" id="KW-1185">Reference proteome</keyword>
<accession>A0A8S1JCK2</accession>
<dbReference type="OrthoDB" id="332519at2759"/>
<dbReference type="PROSITE" id="PS51286">
    <property type="entry name" value="RAP"/>
    <property type="match status" value="1"/>
</dbReference>
<dbReference type="GO" id="GO:0003723">
    <property type="term" value="F:RNA binding"/>
    <property type="evidence" value="ECO:0007669"/>
    <property type="project" value="TreeGrafter"/>
</dbReference>
<reference evidence="2" key="1">
    <citation type="submission" date="2020-12" db="EMBL/GenBank/DDBJ databases">
        <authorList>
            <person name="Iha C."/>
        </authorList>
    </citation>
    <scope>NUCLEOTIDE SEQUENCE</scope>
</reference>
<protein>
    <recommendedName>
        <fullName evidence="1">RAP domain-containing protein</fullName>
    </recommendedName>
</protein>
<dbReference type="Pfam" id="PF08373">
    <property type="entry name" value="RAP"/>
    <property type="match status" value="1"/>
</dbReference>
<dbReference type="GO" id="GO:0035770">
    <property type="term" value="C:ribonucleoprotein granule"/>
    <property type="evidence" value="ECO:0007669"/>
    <property type="project" value="TreeGrafter"/>
</dbReference>
<dbReference type="PANTHER" id="PTHR21228:SF40">
    <property type="entry name" value="LD45607P"/>
    <property type="match status" value="1"/>
</dbReference>
<proteinExistence type="predicted"/>